<feature type="transmembrane region" description="Helical" evidence="1">
    <location>
        <begin position="352"/>
        <end position="371"/>
    </location>
</feature>
<evidence type="ECO:0008006" key="5">
    <source>
        <dbReference type="Google" id="ProtNLM"/>
    </source>
</evidence>
<evidence type="ECO:0000256" key="2">
    <source>
        <dbReference type="SAM" id="SignalP"/>
    </source>
</evidence>
<sequence length="429" mass="48089">MLPNFSRNFLLRLVVVALALAIECLVQATRSLADELATPLKVAQCRSHCVHTFIPKNHSKATCHQHKDCSMCWEACQDIQSILQDREYICSLKTTCFSGCKAACQFSMQLSNQRLPLLVYDSGEKVLRIEGSQAHWPEPSEDDSPWVYLVLTRVPYPGERVSDQIQQTLELSFQLPDSSEDSRDSMRVLVIGRNGLHTVYSPRHSTELPSARETAQEVIRSLGGGSMQGLQLPSVEPNTLFRPYSGEKWNLRELSRVRQESIVSTHITWDPRRSNALYLVTWEIDGGGLQGNLFTESSTVNLSLWSDTVFHIQVGLVGGQRSEKITVNTSHRVRVTSNPLLIGITPAMSPTVATMALLLLIILLALAVFTWRARIFSRRMVISNGLCTERTMKHLPRFLAKTNGDQYFDTDLLIKSAANHSNSPLKLVT</sequence>
<organism evidence="3 4">
    <name type="scientific">Laodelphax striatellus</name>
    <name type="common">Small brown planthopper</name>
    <name type="synonym">Delphax striatella</name>
    <dbReference type="NCBI Taxonomy" id="195883"/>
    <lineage>
        <taxon>Eukaryota</taxon>
        <taxon>Metazoa</taxon>
        <taxon>Ecdysozoa</taxon>
        <taxon>Arthropoda</taxon>
        <taxon>Hexapoda</taxon>
        <taxon>Insecta</taxon>
        <taxon>Pterygota</taxon>
        <taxon>Neoptera</taxon>
        <taxon>Paraneoptera</taxon>
        <taxon>Hemiptera</taxon>
        <taxon>Auchenorrhyncha</taxon>
        <taxon>Fulgoroidea</taxon>
        <taxon>Delphacidae</taxon>
        <taxon>Criomorphinae</taxon>
        <taxon>Laodelphax</taxon>
    </lineage>
</organism>
<evidence type="ECO:0000313" key="4">
    <source>
        <dbReference type="Proteomes" id="UP000291343"/>
    </source>
</evidence>
<keyword evidence="2" id="KW-0732">Signal</keyword>
<dbReference type="Proteomes" id="UP000291343">
    <property type="component" value="Unassembled WGS sequence"/>
</dbReference>
<dbReference type="OrthoDB" id="6618857at2759"/>
<evidence type="ECO:0000256" key="1">
    <source>
        <dbReference type="SAM" id="Phobius"/>
    </source>
</evidence>
<name>A0A482XUI7_LAOST</name>
<gene>
    <name evidence="3" type="ORF">LSTR_LSTR010727</name>
</gene>
<keyword evidence="4" id="KW-1185">Reference proteome</keyword>
<comment type="caution">
    <text evidence="3">The sequence shown here is derived from an EMBL/GenBank/DDBJ whole genome shotgun (WGS) entry which is preliminary data.</text>
</comment>
<protein>
    <recommendedName>
        <fullName evidence="5">Fibronectin type-III domain-containing protein</fullName>
    </recommendedName>
</protein>
<dbReference type="EMBL" id="QKKF02000561">
    <property type="protein sequence ID" value="RZF49019.1"/>
    <property type="molecule type" value="Genomic_DNA"/>
</dbReference>
<feature type="signal peptide" evidence="2">
    <location>
        <begin position="1"/>
        <end position="28"/>
    </location>
</feature>
<accession>A0A482XUI7</accession>
<dbReference type="InParanoid" id="A0A482XUI7"/>
<reference evidence="3 4" key="1">
    <citation type="journal article" date="2017" name="Gigascience">
        <title>Genome sequence of the small brown planthopper, Laodelphax striatellus.</title>
        <authorList>
            <person name="Zhu J."/>
            <person name="Jiang F."/>
            <person name="Wang X."/>
            <person name="Yang P."/>
            <person name="Bao Y."/>
            <person name="Zhao W."/>
            <person name="Wang W."/>
            <person name="Lu H."/>
            <person name="Wang Q."/>
            <person name="Cui N."/>
            <person name="Li J."/>
            <person name="Chen X."/>
            <person name="Luo L."/>
            <person name="Yu J."/>
            <person name="Kang L."/>
            <person name="Cui F."/>
        </authorList>
    </citation>
    <scope>NUCLEOTIDE SEQUENCE [LARGE SCALE GENOMIC DNA]</scope>
    <source>
        <strain evidence="3">Lst14</strain>
    </source>
</reference>
<keyword evidence="1" id="KW-0812">Transmembrane</keyword>
<keyword evidence="1" id="KW-0472">Membrane</keyword>
<dbReference type="AlphaFoldDB" id="A0A482XUI7"/>
<keyword evidence="1" id="KW-1133">Transmembrane helix</keyword>
<proteinExistence type="predicted"/>
<evidence type="ECO:0000313" key="3">
    <source>
        <dbReference type="EMBL" id="RZF49019.1"/>
    </source>
</evidence>
<feature type="chain" id="PRO_5019796441" description="Fibronectin type-III domain-containing protein" evidence="2">
    <location>
        <begin position="29"/>
        <end position="429"/>
    </location>
</feature>